<sequence length="288" mass="31777">MTFTPIPLPSHLSAPTLIGDEISLTGKWTPKTSSRFFGRSNDSEGMHSALTSLLAIAESDPRVLTFELNDTIGGDSLVVHTVFANQKGLIDFYGDKGSEHFESLLSHANADLHLLRGVSLTSETIKTLAEKSVPVAAGEHVFGYVKNDSTQPNLRAAIDVTAKWTCIPGAGSQLGELKHWWQMVGTDAFDMEKGLIRFEVYQVVGEDALLIHEVFEDTAELKFHLTKGTAHKYKKSIDQVAAPERYVFRGNVSWLIRTYSKFMRLPATYSTRKSRVTKPGGSMSDGTR</sequence>
<dbReference type="EMBL" id="WMBE01000008">
    <property type="protein sequence ID" value="MDG0868134.1"/>
    <property type="molecule type" value="Genomic_DNA"/>
</dbReference>
<organism evidence="2 3">
    <name type="scientific">Candidatus Lucifugimonas marina</name>
    <dbReference type="NCBI Taxonomy" id="3038979"/>
    <lineage>
        <taxon>Bacteria</taxon>
        <taxon>Bacillati</taxon>
        <taxon>Chloroflexota</taxon>
        <taxon>Dehalococcoidia</taxon>
        <taxon>SAR202 cluster</taxon>
        <taxon>Candidatus Lucifugimonadales</taxon>
        <taxon>Candidatus Lucifugimonadaceae</taxon>
        <taxon>Candidatus Lucifugimonas</taxon>
    </lineage>
</organism>
<dbReference type="SUPFAM" id="SSF54909">
    <property type="entry name" value="Dimeric alpha+beta barrel"/>
    <property type="match status" value="1"/>
</dbReference>
<gene>
    <name evidence="1" type="ORF">GKO46_13805</name>
    <name evidence="2" type="ORF">GKO48_09240</name>
</gene>
<evidence type="ECO:0000313" key="2">
    <source>
        <dbReference type="EMBL" id="WFG39795.1"/>
    </source>
</evidence>
<dbReference type="AlphaFoldDB" id="A0AAJ5ZI30"/>
<evidence type="ECO:0000313" key="3">
    <source>
        <dbReference type="Proteomes" id="UP001219901"/>
    </source>
</evidence>
<reference evidence="3 4" key="1">
    <citation type="submission" date="2019-11" db="EMBL/GenBank/DDBJ databases">
        <authorList>
            <person name="Cho J.-C."/>
        </authorList>
    </citation>
    <scope>NUCLEOTIDE SEQUENCE [LARGE SCALE GENOMIC DNA]</scope>
    <source>
        <strain evidence="2 3">JH1073</strain>
        <strain evidence="1 4">JH702</strain>
    </source>
</reference>
<evidence type="ECO:0000313" key="1">
    <source>
        <dbReference type="EMBL" id="MDG0868134.1"/>
    </source>
</evidence>
<accession>A0AAJ5ZI30</accession>
<dbReference type="Proteomes" id="UP001321249">
    <property type="component" value="Unassembled WGS sequence"/>
</dbReference>
<evidence type="ECO:0008006" key="5">
    <source>
        <dbReference type="Google" id="ProtNLM"/>
    </source>
</evidence>
<dbReference type="Proteomes" id="UP001219901">
    <property type="component" value="Chromosome"/>
</dbReference>
<proteinExistence type="predicted"/>
<protein>
    <recommendedName>
        <fullName evidence="5">ABM domain-containing protein</fullName>
    </recommendedName>
</protein>
<dbReference type="Gene3D" id="3.30.70.100">
    <property type="match status" value="1"/>
</dbReference>
<reference evidence="2" key="2">
    <citation type="journal article" date="2023" name="Nat. Commun.">
        <title>Cultivation of marine bacteria of the SAR202 clade.</title>
        <authorList>
            <person name="Lim Y."/>
            <person name="Seo J.H."/>
            <person name="Giovannoni S.J."/>
            <person name="Kang I."/>
            <person name="Cho J.C."/>
        </authorList>
    </citation>
    <scope>NUCLEOTIDE SEQUENCE</scope>
    <source>
        <strain evidence="2">JH1073</strain>
    </source>
</reference>
<dbReference type="EMBL" id="CP046147">
    <property type="protein sequence ID" value="WFG39795.1"/>
    <property type="molecule type" value="Genomic_DNA"/>
</dbReference>
<name>A0AAJ5ZI30_9CHLR</name>
<dbReference type="InterPro" id="IPR011008">
    <property type="entry name" value="Dimeric_a/b-barrel"/>
</dbReference>
<evidence type="ECO:0000313" key="4">
    <source>
        <dbReference type="Proteomes" id="UP001321249"/>
    </source>
</evidence>
<reference evidence="3" key="3">
    <citation type="submission" date="2023-06" db="EMBL/GenBank/DDBJ databases">
        <title>Pangenomics reveal diversification of enzyme families and niche specialization in globally abundant SAR202 bacteria.</title>
        <authorList>
            <person name="Saw J.H.W."/>
        </authorList>
    </citation>
    <scope>NUCLEOTIDE SEQUENCE [LARGE SCALE GENOMIC DNA]</scope>
    <source>
        <strain evidence="3">JH1073</strain>
    </source>
</reference>
<dbReference type="RefSeq" id="WP_342827241.1">
    <property type="nucleotide sequence ID" value="NZ_CP046146.1"/>
</dbReference>
<keyword evidence="3" id="KW-1185">Reference proteome</keyword>